<feature type="transmembrane region" description="Helical" evidence="15">
    <location>
        <begin position="21"/>
        <end position="40"/>
    </location>
</feature>
<feature type="domain" description="Protein kinase" evidence="16">
    <location>
        <begin position="1032"/>
        <end position="1298"/>
    </location>
</feature>
<keyword evidence="12" id="KW-0675">Receptor</keyword>
<dbReference type="InterPro" id="IPR038408">
    <property type="entry name" value="GNK2_sf"/>
</dbReference>
<keyword evidence="6" id="KW-0677">Repeat</keyword>
<organism evidence="18 19">
    <name type="scientific">Brassica rapa subsp. trilocularis</name>
    <dbReference type="NCBI Taxonomy" id="1813537"/>
    <lineage>
        <taxon>Eukaryota</taxon>
        <taxon>Viridiplantae</taxon>
        <taxon>Streptophyta</taxon>
        <taxon>Embryophyta</taxon>
        <taxon>Tracheophyta</taxon>
        <taxon>Spermatophyta</taxon>
        <taxon>Magnoliopsida</taxon>
        <taxon>eudicotyledons</taxon>
        <taxon>Gunneridae</taxon>
        <taxon>Pentapetalae</taxon>
        <taxon>rosids</taxon>
        <taxon>malvids</taxon>
        <taxon>Brassicales</taxon>
        <taxon>Brassicaceae</taxon>
        <taxon>Brassiceae</taxon>
        <taxon>Brassica</taxon>
    </lineage>
</organism>
<feature type="binding site" evidence="14">
    <location>
        <position position="388"/>
    </location>
    <ligand>
        <name>ATP</name>
        <dbReference type="ChEBI" id="CHEBI:30616"/>
    </ligand>
</feature>
<evidence type="ECO:0000256" key="15">
    <source>
        <dbReference type="SAM" id="Phobius"/>
    </source>
</evidence>
<dbReference type="EMBL" id="JADBGQ010000008">
    <property type="protein sequence ID" value="KAG5383876.1"/>
    <property type="molecule type" value="Genomic_DNA"/>
</dbReference>
<evidence type="ECO:0000256" key="9">
    <source>
        <dbReference type="ARBA" id="ARBA00022840"/>
    </source>
</evidence>
<evidence type="ECO:0000256" key="10">
    <source>
        <dbReference type="ARBA" id="ARBA00022989"/>
    </source>
</evidence>
<dbReference type="PROSITE" id="PS51473">
    <property type="entry name" value="GNK2"/>
    <property type="match status" value="4"/>
</dbReference>
<dbReference type="SMART" id="SM00220">
    <property type="entry name" value="S_TKc"/>
    <property type="match status" value="2"/>
</dbReference>
<evidence type="ECO:0000256" key="12">
    <source>
        <dbReference type="ARBA" id="ARBA00023170"/>
    </source>
</evidence>
<dbReference type="InterPro" id="IPR011009">
    <property type="entry name" value="Kinase-like_dom_sf"/>
</dbReference>
<keyword evidence="4 15" id="KW-0812">Transmembrane</keyword>
<keyword evidence="11 15" id="KW-0472">Membrane</keyword>
<evidence type="ECO:0000256" key="1">
    <source>
        <dbReference type="ARBA" id="ARBA00004167"/>
    </source>
</evidence>
<dbReference type="PANTHER" id="PTHR27002">
    <property type="entry name" value="RECEPTOR-LIKE SERINE/THREONINE-PROTEIN KINASE SD1-8"/>
    <property type="match status" value="1"/>
</dbReference>
<evidence type="ECO:0000256" key="8">
    <source>
        <dbReference type="ARBA" id="ARBA00022777"/>
    </source>
</evidence>
<evidence type="ECO:0000313" key="18">
    <source>
        <dbReference type="EMBL" id="KAG5383876.1"/>
    </source>
</evidence>
<feature type="transmembrane region" description="Helical" evidence="15">
    <location>
        <begin position="705"/>
        <end position="724"/>
    </location>
</feature>
<dbReference type="Pfam" id="PF01657">
    <property type="entry name" value="Stress-antifung"/>
    <property type="match status" value="4"/>
</dbReference>
<name>A0ABQ7LDK5_BRACM</name>
<keyword evidence="10 15" id="KW-1133">Transmembrane helix</keyword>
<feature type="transmembrane region" description="Helical" evidence="15">
    <location>
        <begin position="300"/>
        <end position="323"/>
    </location>
</feature>
<dbReference type="Gene3D" id="3.30.200.20">
    <property type="entry name" value="Phosphorylase Kinase, domain 1"/>
    <property type="match status" value="2"/>
</dbReference>
<keyword evidence="8" id="KW-0418">Kinase</keyword>
<evidence type="ECO:0000256" key="5">
    <source>
        <dbReference type="ARBA" id="ARBA00022729"/>
    </source>
</evidence>
<dbReference type="InterPro" id="IPR002902">
    <property type="entry name" value="GNK2"/>
</dbReference>
<dbReference type="SUPFAM" id="SSF56112">
    <property type="entry name" value="Protein kinase-like (PK-like)"/>
    <property type="match status" value="2"/>
</dbReference>
<dbReference type="PANTHER" id="PTHR27002:SF1094">
    <property type="entry name" value="CYSTEINE-RICH RECEPTOR-LIKE PROTEIN KINASE 36"/>
    <property type="match status" value="1"/>
</dbReference>
<feature type="domain" description="Protein kinase" evidence="16">
    <location>
        <begin position="360"/>
        <end position="626"/>
    </location>
</feature>
<comment type="caution">
    <text evidence="18">The sequence shown here is derived from an EMBL/GenBank/DDBJ whole genome shotgun (WGS) entry which is preliminary data.</text>
</comment>
<accession>A0ABQ7LDK5</accession>
<proteinExistence type="predicted"/>
<evidence type="ECO:0000256" key="6">
    <source>
        <dbReference type="ARBA" id="ARBA00022737"/>
    </source>
</evidence>
<reference evidence="18 19" key="1">
    <citation type="submission" date="2021-03" db="EMBL/GenBank/DDBJ databases">
        <authorList>
            <person name="King G.J."/>
            <person name="Bancroft I."/>
            <person name="Baten A."/>
            <person name="Bloomfield J."/>
            <person name="Borpatragohain P."/>
            <person name="He Z."/>
            <person name="Irish N."/>
            <person name="Irwin J."/>
            <person name="Liu K."/>
            <person name="Mauleon R.P."/>
            <person name="Moore J."/>
            <person name="Morris R."/>
            <person name="Ostergaard L."/>
            <person name="Wang B."/>
            <person name="Wells R."/>
        </authorList>
    </citation>
    <scope>NUCLEOTIDE SEQUENCE [LARGE SCALE GENOMIC DNA]</scope>
    <source>
        <strain evidence="18">R-o-18</strain>
        <tissue evidence="18">Leaf</tissue>
    </source>
</reference>
<dbReference type="Pfam" id="PF07714">
    <property type="entry name" value="PK_Tyr_Ser-Thr"/>
    <property type="match status" value="2"/>
</dbReference>
<dbReference type="Proteomes" id="UP000823674">
    <property type="component" value="Chromosome A09"/>
</dbReference>
<dbReference type="CDD" id="cd14066">
    <property type="entry name" value="STKc_IRAK"/>
    <property type="match status" value="2"/>
</dbReference>
<evidence type="ECO:0000256" key="4">
    <source>
        <dbReference type="ARBA" id="ARBA00022692"/>
    </source>
</evidence>
<keyword evidence="7 14" id="KW-0547">Nucleotide-binding</keyword>
<sequence length="1369" mass="155283">MLKFRADVEVLRRRRSFHMENLLLLRLYCCYLCFFLLLTINGVHTTTYVCGDENFSPNTTYDQNLEALLPSLASKVITEGGFYNASLGRVYALSLCRKHYGAQDCRRCVDRAGRNLLTQCQGKTEAYHWDSETFENVSCLVRYSNIPTFGKLKLEPLLNIPHSNVLPSLNVTRISQEFSARANQTLEVASKADESSVLKYYGVSSAEFTDIPEVYMLMQCTPDLSSADCYHCLKESVAYNQEENQKRKGGTVARPSCYFRWDDYSFAGAFDELERVAAPPGHHQHLEDSPVKRGRIFQPWSVVVIVIPLVIYLVVFVAFFLAYRRMQRRFRAQINDSSGFDGQSMIRFNLDMILIATNEFSLENKLGQGGFGSVYKGILPCGKEIAVKRLARGSGQGDLEFRNEVLLLTRLQHRNLVKLLGYCNEGGEEILVYELVPNSSLDHFIFDEDNRRLLTWDVRCRIIEGVARGLLYLHEDSQLRIIHRDLKASNILLDADMNPKVADFGMARLFNMDETRGETSRVVGTYGYMAPEYVRHGQFSAKSDVYSFGVMLLEMICGERNKNFEVEGLPAFAWKRWVEGEPESIIDTHLREHPINEIIKLIQIGLLCVQENAANRPTMNSVIIWLARDGTFTIPKPTEAAFVTLPLSVRRSMNKSKDKDSKFSVDEVSIILRDKLTSSAFEDVITVLDSLRYMRVRFSLMEKSVLIQLLIFLLTINGVHTNFLCGDETFSPNTTFGDDLKTLLPSLASNVIAQRGFYNASLGGVYALALCRKHYEDQDCRRCVDRVSRNLLTQCQGKAEAYHWEAENDANVSCLVRYSNLPTYGKLKLEPLENIPHSSLPSTNLTRFTEEFRATANRTIEDASKADESSALKYYGVSSAEFTDSPEVYMLMQCTPDLSSGDCKYCLGEIVRYNLEEYWGRIGSTIAVPSCYFRWDLYPFVGAFDNLERVSAPPRAFQEDAQTKKEGTFQPWSIVVAVVPTVINIFVFVAFVIAYRQMRRRIYAGINKNSDSDGQSMLRFDLGMILIATDEFSAENKLGQGGFGSVYKGILPSGQEIAVKRLAGGSGQGDLEFKNEVLLLTRLQHRNLVKLLGFCNEGDEEILVYEHVPNSSLDHFIFDEDKRWLLTWDVRCRIIEGVARGLLYLHEDSQLRIIHRDLKASNILLDAEMNPKVADFGMARLFNMDETRGETSRVVGTYGYMAPEYVRHGQFSAKSDVYSFGVMLLEMICGERNKNFEAEGLPAFAWKRWVEGEPQSIIDPYLSEHPINEIVKLIQIGLLCVQENAAKRPTMNSVIVWLARDGTCAIPNPTEAAFVTLPLLVKPAERYMNKSKDSKFSVDEVSITVLHPRFLGYKLTSSGFKTELRCWIA</sequence>
<keyword evidence="3" id="KW-0808">Transferase</keyword>
<keyword evidence="2" id="KW-0723">Serine/threonine-protein kinase</keyword>
<evidence type="ECO:0000256" key="13">
    <source>
        <dbReference type="ARBA" id="ARBA00023180"/>
    </source>
</evidence>
<feature type="transmembrane region" description="Helical" evidence="15">
    <location>
        <begin position="972"/>
        <end position="995"/>
    </location>
</feature>
<dbReference type="CDD" id="cd23509">
    <property type="entry name" value="Gnk2-like"/>
    <property type="match status" value="4"/>
</dbReference>
<feature type="domain" description="Gnk2-homologous" evidence="17">
    <location>
        <begin position="159"/>
        <end position="266"/>
    </location>
</feature>
<protein>
    <recommendedName>
        <fullName evidence="20">Cysteine-rich receptor-like protein kinase 36</fullName>
    </recommendedName>
</protein>
<evidence type="ECO:0000256" key="14">
    <source>
        <dbReference type="PROSITE-ProRule" id="PRU10141"/>
    </source>
</evidence>
<dbReference type="PROSITE" id="PS50011">
    <property type="entry name" value="PROTEIN_KINASE_DOM"/>
    <property type="match status" value="2"/>
</dbReference>
<dbReference type="InterPro" id="IPR000719">
    <property type="entry name" value="Prot_kinase_dom"/>
</dbReference>
<dbReference type="InterPro" id="IPR008271">
    <property type="entry name" value="Ser/Thr_kinase_AS"/>
</dbReference>
<evidence type="ECO:0000256" key="7">
    <source>
        <dbReference type="ARBA" id="ARBA00022741"/>
    </source>
</evidence>
<dbReference type="Gene3D" id="1.10.510.10">
    <property type="entry name" value="Transferase(Phosphotransferase) domain 1"/>
    <property type="match status" value="2"/>
</dbReference>
<keyword evidence="9 14" id="KW-0067">ATP-binding</keyword>
<feature type="domain" description="Gnk2-homologous" evidence="17">
    <location>
        <begin position="833"/>
        <end position="940"/>
    </location>
</feature>
<dbReference type="PROSITE" id="PS00108">
    <property type="entry name" value="PROTEIN_KINASE_ST"/>
    <property type="match status" value="2"/>
</dbReference>
<feature type="domain" description="Gnk2-homologous" evidence="17">
    <location>
        <begin position="718"/>
        <end position="823"/>
    </location>
</feature>
<keyword evidence="13" id="KW-0325">Glycoprotein</keyword>
<evidence type="ECO:0000256" key="3">
    <source>
        <dbReference type="ARBA" id="ARBA00022679"/>
    </source>
</evidence>
<keyword evidence="19" id="KW-1185">Reference proteome</keyword>
<evidence type="ECO:0000313" key="19">
    <source>
        <dbReference type="Proteomes" id="UP000823674"/>
    </source>
</evidence>
<feature type="domain" description="Gnk2-homologous" evidence="17">
    <location>
        <begin position="43"/>
        <end position="148"/>
    </location>
</feature>
<dbReference type="PROSITE" id="PS00107">
    <property type="entry name" value="PROTEIN_KINASE_ATP"/>
    <property type="match status" value="2"/>
</dbReference>
<dbReference type="Gene3D" id="3.30.430.20">
    <property type="entry name" value="Gnk2 domain, C-X8-C-X2-C motif"/>
    <property type="match status" value="4"/>
</dbReference>
<dbReference type="InterPro" id="IPR001245">
    <property type="entry name" value="Ser-Thr/Tyr_kinase_cat_dom"/>
</dbReference>
<evidence type="ECO:0000256" key="11">
    <source>
        <dbReference type="ARBA" id="ARBA00023136"/>
    </source>
</evidence>
<feature type="binding site" evidence="14">
    <location>
        <position position="1060"/>
    </location>
    <ligand>
        <name>ATP</name>
        <dbReference type="ChEBI" id="CHEBI:30616"/>
    </ligand>
</feature>
<keyword evidence="5" id="KW-0732">Signal</keyword>
<comment type="subcellular location">
    <subcellularLocation>
        <location evidence="1">Membrane</location>
        <topology evidence="1">Single-pass membrane protein</topology>
    </subcellularLocation>
</comment>
<evidence type="ECO:0000259" key="17">
    <source>
        <dbReference type="PROSITE" id="PS51473"/>
    </source>
</evidence>
<gene>
    <name evidence="18" type="primary">A09p031000.1_BraROA</name>
    <name evidence="18" type="ORF">IGI04_035346</name>
</gene>
<evidence type="ECO:0000259" key="16">
    <source>
        <dbReference type="PROSITE" id="PS50011"/>
    </source>
</evidence>
<evidence type="ECO:0000256" key="2">
    <source>
        <dbReference type="ARBA" id="ARBA00022527"/>
    </source>
</evidence>
<evidence type="ECO:0008006" key="20">
    <source>
        <dbReference type="Google" id="ProtNLM"/>
    </source>
</evidence>
<dbReference type="InterPro" id="IPR017441">
    <property type="entry name" value="Protein_kinase_ATP_BS"/>
</dbReference>